<protein>
    <submittedName>
        <fullName evidence="1">3022_t:CDS:1</fullName>
    </submittedName>
</protein>
<accession>A0A9N9G6V3</accession>
<dbReference type="EMBL" id="CAJVPY010003203">
    <property type="protein sequence ID" value="CAG8584867.1"/>
    <property type="molecule type" value="Genomic_DNA"/>
</dbReference>
<proteinExistence type="predicted"/>
<organism evidence="1 2">
    <name type="scientific">Dentiscutata erythropus</name>
    <dbReference type="NCBI Taxonomy" id="1348616"/>
    <lineage>
        <taxon>Eukaryota</taxon>
        <taxon>Fungi</taxon>
        <taxon>Fungi incertae sedis</taxon>
        <taxon>Mucoromycota</taxon>
        <taxon>Glomeromycotina</taxon>
        <taxon>Glomeromycetes</taxon>
        <taxon>Diversisporales</taxon>
        <taxon>Gigasporaceae</taxon>
        <taxon>Dentiscutata</taxon>
    </lineage>
</organism>
<reference evidence="1" key="1">
    <citation type="submission" date="2021-06" db="EMBL/GenBank/DDBJ databases">
        <authorList>
            <person name="Kallberg Y."/>
            <person name="Tangrot J."/>
            <person name="Rosling A."/>
        </authorList>
    </citation>
    <scope>NUCLEOTIDE SEQUENCE</scope>
    <source>
        <strain evidence="1">MA453B</strain>
    </source>
</reference>
<dbReference type="Proteomes" id="UP000789405">
    <property type="component" value="Unassembled WGS sequence"/>
</dbReference>
<comment type="caution">
    <text evidence="1">The sequence shown here is derived from an EMBL/GenBank/DDBJ whole genome shotgun (WGS) entry which is preliminary data.</text>
</comment>
<sequence>EDKEKFEILLLRLTVSCRFAFHWVNNPEAKELFQVLNSHIKLPDHRVLTVSEKDKMMNEELLQDNVATDISLERESHIKVMEKTKKIIDELQNMEIKVSAIVTDSAGPYAAARADITWSYRQELNSANLLPPIQNSTQQETTSKEDNELFNEIASKSEARHEPEFEKIENKDNAVIEDFNDEETVESNSLEEEFSQFLDVWVVISVEEIKESMSIDEDKEECFFLSVGLVDDIIYLVIDPNTK</sequence>
<gene>
    <name evidence="1" type="ORF">DERYTH_LOCUS6873</name>
</gene>
<evidence type="ECO:0000313" key="1">
    <source>
        <dbReference type="EMBL" id="CAG8584867.1"/>
    </source>
</evidence>
<evidence type="ECO:0000313" key="2">
    <source>
        <dbReference type="Proteomes" id="UP000789405"/>
    </source>
</evidence>
<dbReference type="OrthoDB" id="2411751at2759"/>
<feature type="non-terminal residue" evidence="1">
    <location>
        <position position="1"/>
    </location>
</feature>
<keyword evidence="2" id="KW-1185">Reference proteome</keyword>
<dbReference type="AlphaFoldDB" id="A0A9N9G6V3"/>
<name>A0A9N9G6V3_9GLOM</name>